<proteinExistence type="predicted"/>
<evidence type="ECO:0000313" key="1">
    <source>
        <dbReference type="EMBL" id="QJH92938.1"/>
    </source>
</evidence>
<protein>
    <submittedName>
        <fullName evidence="1">Uncharacterized protein</fullName>
    </submittedName>
</protein>
<name>A0A6M3X5G7_9ZZZZ</name>
<sequence length="70" mass="7798">MNKDLIVVKHSQTEEKDKEIAYTVTLKTDPTDNPAITIVIKSSREDVKQQFPLNQITTVTLSTPQKTLGG</sequence>
<dbReference type="AlphaFoldDB" id="A0A6M3X5G7"/>
<accession>A0A6M3X5G7</accession>
<dbReference type="EMBL" id="MT143932">
    <property type="protein sequence ID" value="QJH92938.1"/>
    <property type="molecule type" value="Genomic_DNA"/>
</dbReference>
<organism evidence="1">
    <name type="scientific">viral metagenome</name>
    <dbReference type="NCBI Taxonomy" id="1070528"/>
    <lineage>
        <taxon>unclassified sequences</taxon>
        <taxon>metagenomes</taxon>
        <taxon>organismal metagenomes</taxon>
    </lineage>
</organism>
<reference evidence="1" key="1">
    <citation type="submission" date="2020-03" db="EMBL/GenBank/DDBJ databases">
        <title>The deep terrestrial virosphere.</title>
        <authorList>
            <person name="Holmfeldt K."/>
            <person name="Nilsson E."/>
            <person name="Simone D."/>
            <person name="Lopez-Fernandez M."/>
            <person name="Wu X."/>
            <person name="de Brujin I."/>
            <person name="Lundin D."/>
            <person name="Andersson A."/>
            <person name="Bertilsson S."/>
            <person name="Dopson M."/>
        </authorList>
    </citation>
    <scope>NUCLEOTIDE SEQUENCE</scope>
    <source>
        <strain evidence="1">MM171A02238</strain>
    </source>
</reference>
<gene>
    <name evidence="1" type="ORF">MM171A02238_0013</name>
</gene>